<name>A0A150RY59_SORCE</name>
<evidence type="ECO:0000313" key="1">
    <source>
        <dbReference type="EMBL" id="KYF85175.1"/>
    </source>
</evidence>
<accession>A0A150RY59</accession>
<evidence type="ECO:0008006" key="3">
    <source>
        <dbReference type="Google" id="ProtNLM"/>
    </source>
</evidence>
<organism evidence="1 2">
    <name type="scientific">Sorangium cellulosum</name>
    <name type="common">Polyangium cellulosum</name>
    <dbReference type="NCBI Taxonomy" id="56"/>
    <lineage>
        <taxon>Bacteria</taxon>
        <taxon>Pseudomonadati</taxon>
        <taxon>Myxococcota</taxon>
        <taxon>Polyangia</taxon>
        <taxon>Polyangiales</taxon>
        <taxon>Polyangiaceae</taxon>
        <taxon>Sorangium</taxon>
    </lineage>
</organism>
<reference evidence="1 2" key="1">
    <citation type="submission" date="2014-02" db="EMBL/GenBank/DDBJ databases">
        <title>The small core and large imbalanced accessory genome model reveals a collaborative survival strategy of Sorangium cellulosum strains in nature.</title>
        <authorList>
            <person name="Han K."/>
            <person name="Peng R."/>
            <person name="Blom J."/>
            <person name="Li Y.-Z."/>
        </authorList>
    </citation>
    <scope>NUCLEOTIDE SEQUENCE [LARGE SCALE GENOMIC DNA]</scope>
    <source>
        <strain evidence="1 2">So0011-07</strain>
    </source>
</reference>
<dbReference type="InterPro" id="IPR023393">
    <property type="entry name" value="START-like_dom_sf"/>
</dbReference>
<dbReference type="InterPro" id="IPR019587">
    <property type="entry name" value="Polyketide_cyclase/dehydratase"/>
</dbReference>
<comment type="caution">
    <text evidence="1">The sequence shown here is derived from an EMBL/GenBank/DDBJ whole genome shotgun (WGS) entry which is preliminary data.</text>
</comment>
<evidence type="ECO:0000313" key="2">
    <source>
        <dbReference type="Proteomes" id="UP000075635"/>
    </source>
</evidence>
<dbReference type="Proteomes" id="UP000075635">
    <property type="component" value="Unassembled WGS sequence"/>
</dbReference>
<dbReference type="SUPFAM" id="SSF55961">
    <property type="entry name" value="Bet v1-like"/>
    <property type="match status" value="1"/>
</dbReference>
<dbReference type="Pfam" id="PF10604">
    <property type="entry name" value="Polyketide_cyc2"/>
    <property type="match status" value="1"/>
</dbReference>
<dbReference type="EMBL" id="JEMB01001772">
    <property type="protein sequence ID" value="KYF85175.1"/>
    <property type="molecule type" value="Genomic_DNA"/>
</dbReference>
<protein>
    <recommendedName>
        <fullName evidence="3">Polyketide cyclase</fullName>
    </recommendedName>
</protein>
<dbReference type="AlphaFoldDB" id="A0A150RY59"/>
<dbReference type="Gene3D" id="3.30.530.20">
    <property type="match status" value="1"/>
</dbReference>
<gene>
    <name evidence="1" type="ORF">BE17_22330</name>
</gene>
<sequence length="172" mass="19428">MRFLNPFWFKLAPADLDFTRRAPARIEVASLLQAPPDRVFEIFAKPEGMRDWIAGFVGCTWTSPEPHGVGSTRELELNAITFREHFIGWEPGRRFCFAIDATTMPLMRRMVEDIQLDPSGANATLLRWTVHYEPRGLVQAIHPLARRLIGAGYRASAEGLSRYLLKDTAASA</sequence>
<dbReference type="CDD" id="cd07821">
    <property type="entry name" value="PYR_PYL_RCAR_like"/>
    <property type="match status" value="1"/>
</dbReference>
<proteinExistence type="predicted"/>